<dbReference type="PROSITE" id="PS50975">
    <property type="entry name" value="ATP_GRASP"/>
    <property type="match status" value="1"/>
</dbReference>
<evidence type="ECO:0000256" key="1">
    <source>
        <dbReference type="ARBA" id="ARBA00022598"/>
    </source>
</evidence>
<name>A0ABU6E7T3_9ENTR</name>
<accession>A0ABU6E7T3</accession>
<dbReference type="Proteomes" id="UP001306510">
    <property type="component" value="Unassembled WGS sequence"/>
</dbReference>
<dbReference type="PANTHER" id="PTHR43585:SF2">
    <property type="entry name" value="ATP-GRASP ENZYME FSQD"/>
    <property type="match status" value="1"/>
</dbReference>
<evidence type="ECO:0000313" key="6">
    <source>
        <dbReference type="EMBL" id="MEB6412280.1"/>
    </source>
</evidence>
<dbReference type="SUPFAM" id="SSF56059">
    <property type="entry name" value="Glutathione synthetase ATP-binding domain-like"/>
    <property type="match status" value="1"/>
</dbReference>
<keyword evidence="1" id="KW-0436">Ligase</keyword>
<evidence type="ECO:0000259" key="5">
    <source>
        <dbReference type="PROSITE" id="PS50975"/>
    </source>
</evidence>
<proteinExistence type="predicted"/>
<evidence type="ECO:0000256" key="3">
    <source>
        <dbReference type="ARBA" id="ARBA00022840"/>
    </source>
</evidence>
<dbReference type="PANTHER" id="PTHR43585">
    <property type="entry name" value="FUMIPYRROLE BIOSYNTHESIS PROTEIN C"/>
    <property type="match status" value="1"/>
</dbReference>
<keyword evidence="3 4" id="KW-0067">ATP-binding</keyword>
<dbReference type="Pfam" id="PF13535">
    <property type="entry name" value="ATP-grasp_4"/>
    <property type="match status" value="1"/>
</dbReference>
<protein>
    <submittedName>
        <fullName evidence="6">ATP-grasp domain-containing protein</fullName>
    </submittedName>
</protein>
<dbReference type="Gene3D" id="3.30.1490.20">
    <property type="entry name" value="ATP-grasp fold, A domain"/>
    <property type="match status" value="1"/>
</dbReference>
<dbReference type="Gene3D" id="3.30.470.20">
    <property type="entry name" value="ATP-grasp fold, B domain"/>
    <property type="match status" value="1"/>
</dbReference>
<dbReference type="InterPro" id="IPR011761">
    <property type="entry name" value="ATP-grasp"/>
</dbReference>
<dbReference type="InterPro" id="IPR013815">
    <property type="entry name" value="ATP_grasp_subdomain_1"/>
</dbReference>
<feature type="domain" description="ATP-grasp" evidence="5">
    <location>
        <begin position="116"/>
        <end position="309"/>
    </location>
</feature>
<evidence type="ECO:0000256" key="2">
    <source>
        <dbReference type="ARBA" id="ARBA00022741"/>
    </source>
</evidence>
<dbReference type="Gene3D" id="3.40.50.20">
    <property type="match status" value="1"/>
</dbReference>
<comment type="caution">
    <text evidence="6">The sequence shown here is derived from an EMBL/GenBank/DDBJ whole genome shotgun (WGS) entry which is preliminary data.</text>
</comment>
<keyword evidence="7" id="KW-1185">Reference proteome</keyword>
<dbReference type="RefSeq" id="WP_325848941.1">
    <property type="nucleotide sequence ID" value="NZ_JALLMC010000011.1"/>
</dbReference>
<evidence type="ECO:0000313" key="7">
    <source>
        <dbReference type="Proteomes" id="UP001306510"/>
    </source>
</evidence>
<dbReference type="InterPro" id="IPR052032">
    <property type="entry name" value="ATP-dep_AA_Ligase"/>
</dbReference>
<gene>
    <name evidence="6" type="ORF">MXM28_21660</name>
</gene>
<reference evidence="6 7" key="1">
    <citation type="submission" date="2022-04" db="EMBL/GenBank/DDBJ databases">
        <title>Whole genome surviellance of AMR bacteria from Assam, India: One Health Study.</title>
        <authorList>
            <person name="Mendem S.K."/>
            <person name="Rakshit O."/>
            <person name="Murugesan D."/>
            <person name="Shome R."/>
            <person name="Raisen C."/>
            <person name="Holmes M.A."/>
            <person name="Saikia K."/>
            <person name="Shome B.R."/>
        </authorList>
    </citation>
    <scope>NUCLEOTIDE SEQUENCE [LARGE SCALE GENOMIC DNA]</scope>
    <source>
        <strain evidence="6 7">MGG-11lp</strain>
    </source>
</reference>
<sequence>MKNKIVLILAKTEYNRTPYDVWLQGTGVTPVLITSSKFYDGYVSHIKHCYYLDDYDNDDDSLYKLSEKIYQTTPFDYVFCRAEVDVIRAAEIRSRYQITGQVPESAVCYRDKYLMKEQLSGSKIRMARFHKADSEEDILSFSADSRFPVVIKPRLASGSAGVAVIKSRNELNIYLKDSFNPAAGMLIEEYIDGEMYHVDGLVVGKELKFIQPFKYINDCLSYRKNLYIGNIPVGKDTCLYSRLTETTRDIISRMPVTENFAFHCELWVTKQDNIVFCEIASRTGGGMISFLIEAMSDFNIDRAWLLAECHINTVQYPVYQEYFLRFGCVCIPPANGKLISLPTEYPPEVRRTHLTGKVGEIYNGGEKSGLYLIGHVVEADDPVSVRTLFSACYENIHHCRHWESISND</sequence>
<keyword evidence="2 4" id="KW-0547">Nucleotide-binding</keyword>
<evidence type="ECO:0000256" key="4">
    <source>
        <dbReference type="PROSITE-ProRule" id="PRU00409"/>
    </source>
</evidence>
<organism evidence="6 7">
    <name type="scientific">Enterobacter vonholyi</name>
    <dbReference type="NCBI Taxonomy" id="2797505"/>
    <lineage>
        <taxon>Bacteria</taxon>
        <taxon>Pseudomonadati</taxon>
        <taxon>Pseudomonadota</taxon>
        <taxon>Gammaproteobacteria</taxon>
        <taxon>Enterobacterales</taxon>
        <taxon>Enterobacteriaceae</taxon>
        <taxon>Enterobacter</taxon>
    </lineage>
</organism>
<dbReference type="EMBL" id="JALLMC010000011">
    <property type="protein sequence ID" value="MEB6412280.1"/>
    <property type="molecule type" value="Genomic_DNA"/>
</dbReference>